<comment type="caution">
    <text evidence="10">The sequence shown here is derived from an EMBL/GenBank/DDBJ whole genome shotgun (WGS) entry which is preliminary data.</text>
</comment>
<dbReference type="NCBIfam" id="TIGR02227">
    <property type="entry name" value="sigpep_I_bact"/>
    <property type="match status" value="1"/>
</dbReference>
<dbReference type="PANTHER" id="PTHR43390:SF1">
    <property type="entry name" value="CHLOROPLAST PROCESSING PEPTIDASE"/>
    <property type="match status" value="1"/>
</dbReference>
<dbReference type="InterPro" id="IPR000223">
    <property type="entry name" value="Pept_S26A_signal_pept_1"/>
</dbReference>
<evidence type="ECO:0000256" key="1">
    <source>
        <dbReference type="ARBA" id="ARBA00000677"/>
    </source>
</evidence>
<keyword evidence="7" id="KW-0472">Membrane</keyword>
<keyword evidence="7" id="KW-0812">Transmembrane</keyword>
<proteinExistence type="inferred from homology"/>
<dbReference type="Gene3D" id="2.10.109.10">
    <property type="entry name" value="Umud Fragment, subunit A"/>
    <property type="match status" value="1"/>
</dbReference>
<comment type="subcellular location">
    <subcellularLocation>
        <location evidence="2">Cell membrane</location>
        <topology evidence="2">Single-pass type II membrane protein</topology>
    </subcellularLocation>
    <subcellularLocation>
        <location evidence="8">Membrane</location>
        <topology evidence="8">Single-pass type II membrane protein</topology>
    </subcellularLocation>
</comment>
<dbReference type="CDD" id="cd06530">
    <property type="entry name" value="S26_SPase_I"/>
    <property type="match status" value="1"/>
</dbReference>
<dbReference type="GO" id="GO:0009003">
    <property type="term" value="F:signal peptidase activity"/>
    <property type="evidence" value="ECO:0007669"/>
    <property type="project" value="UniProtKB-EC"/>
</dbReference>
<reference evidence="10 11" key="1">
    <citation type="submission" date="2023-07" db="EMBL/GenBank/DDBJ databases">
        <title>Paenibacillus sp. JX-17 nov. isolated from soil.</title>
        <authorList>
            <person name="Wan Y."/>
            <person name="Liu B."/>
        </authorList>
    </citation>
    <scope>NUCLEOTIDE SEQUENCE [LARGE SCALE GENOMIC DNA]</scope>
    <source>
        <strain evidence="10 11">JX-17</strain>
    </source>
</reference>
<dbReference type="InterPro" id="IPR019533">
    <property type="entry name" value="Peptidase_S26"/>
</dbReference>
<comment type="catalytic activity">
    <reaction evidence="1 7">
        <text>Cleavage of hydrophobic, N-terminal signal or leader sequences from secreted and periplasmic proteins.</text>
        <dbReference type="EC" id="3.4.21.89"/>
    </reaction>
</comment>
<feature type="domain" description="Peptidase S26" evidence="9">
    <location>
        <begin position="8"/>
        <end position="181"/>
    </location>
</feature>
<evidence type="ECO:0000313" key="10">
    <source>
        <dbReference type="EMBL" id="MDO7905887.1"/>
    </source>
</evidence>
<sequence length="183" mass="20983">MKVWGFIRGWVAPIVVAFVISFVVGIFVMRPYQVSGHSMDPTLDDSQRIYAQKWSKTLGKLPDYGDIIIIDSRVDRPRTWMDDLTESPMIGWATGKSKEKIFYVKRLIGKPGDTIEIKEGKVYRNGKLLDEPYIKEPMNPVPDQAWHIPEDHVFVMGDNRNNSNDSRSIGFIPVDHVMGIKEF</sequence>
<dbReference type="PRINTS" id="PR00727">
    <property type="entry name" value="LEADERPTASE"/>
</dbReference>
<accession>A0ABT9C9H5</accession>
<keyword evidence="11" id="KW-1185">Reference proteome</keyword>
<evidence type="ECO:0000256" key="6">
    <source>
        <dbReference type="ARBA" id="ARBA00022801"/>
    </source>
</evidence>
<evidence type="ECO:0000256" key="8">
    <source>
        <dbReference type="RuleBase" id="RU362042"/>
    </source>
</evidence>
<dbReference type="InterPro" id="IPR019758">
    <property type="entry name" value="Pept_S26A_signal_pept_1_CS"/>
</dbReference>
<dbReference type="InterPro" id="IPR036286">
    <property type="entry name" value="LexA/Signal_pep-like_sf"/>
</dbReference>
<dbReference type="InterPro" id="IPR019757">
    <property type="entry name" value="Pept_S26A_signal_pept_1_Lys-AS"/>
</dbReference>
<dbReference type="SUPFAM" id="SSF51306">
    <property type="entry name" value="LexA/Signal peptidase"/>
    <property type="match status" value="1"/>
</dbReference>
<dbReference type="RefSeq" id="WP_305023081.1">
    <property type="nucleotide sequence ID" value="NZ_JAUQTB010000002.1"/>
</dbReference>
<gene>
    <name evidence="10" type="primary">lepB</name>
    <name evidence="10" type="ORF">Q5741_05580</name>
</gene>
<dbReference type="PROSITE" id="PS00760">
    <property type="entry name" value="SPASE_I_2"/>
    <property type="match status" value="1"/>
</dbReference>
<keyword evidence="6 7" id="KW-0378">Hydrolase</keyword>
<dbReference type="PANTHER" id="PTHR43390">
    <property type="entry name" value="SIGNAL PEPTIDASE I"/>
    <property type="match status" value="1"/>
</dbReference>
<evidence type="ECO:0000313" key="11">
    <source>
        <dbReference type="Proteomes" id="UP001240171"/>
    </source>
</evidence>
<organism evidence="10 11">
    <name type="scientific">Paenibacillus lacisoli</name>
    <dbReference type="NCBI Taxonomy" id="3064525"/>
    <lineage>
        <taxon>Bacteria</taxon>
        <taxon>Bacillati</taxon>
        <taxon>Bacillota</taxon>
        <taxon>Bacilli</taxon>
        <taxon>Bacillales</taxon>
        <taxon>Paenibacillaceae</taxon>
        <taxon>Paenibacillus</taxon>
    </lineage>
</organism>
<evidence type="ECO:0000259" key="9">
    <source>
        <dbReference type="Pfam" id="PF10502"/>
    </source>
</evidence>
<dbReference type="Proteomes" id="UP001240171">
    <property type="component" value="Unassembled WGS sequence"/>
</dbReference>
<dbReference type="EMBL" id="JAUQTB010000002">
    <property type="protein sequence ID" value="MDO7905887.1"/>
    <property type="molecule type" value="Genomic_DNA"/>
</dbReference>
<feature type="transmembrane region" description="Helical" evidence="7">
    <location>
        <begin position="6"/>
        <end position="29"/>
    </location>
</feature>
<dbReference type="InterPro" id="IPR019756">
    <property type="entry name" value="Pept_S26A_signal_pept_1_Ser-AS"/>
</dbReference>
<dbReference type="PROSITE" id="PS00761">
    <property type="entry name" value="SPASE_I_3"/>
    <property type="match status" value="1"/>
</dbReference>
<dbReference type="PROSITE" id="PS00501">
    <property type="entry name" value="SPASE_I_1"/>
    <property type="match status" value="1"/>
</dbReference>
<keyword evidence="7" id="KW-1133">Transmembrane helix</keyword>
<protein>
    <recommendedName>
        <fullName evidence="4 7">Signal peptidase I</fullName>
        <ecNumber evidence="4 7">3.4.21.89</ecNumber>
    </recommendedName>
</protein>
<name>A0ABT9C9H5_9BACL</name>
<evidence type="ECO:0000256" key="7">
    <source>
        <dbReference type="RuleBase" id="RU003993"/>
    </source>
</evidence>
<evidence type="ECO:0000256" key="5">
    <source>
        <dbReference type="ARBA" id="ARBA00022670"/>
    </source>
</evidence>
<dbReference type="EC" id="3.4.21.89" evidence="4 7"/>
<evidence type="ECO:0000256" key="4">
    <source>
        <dbReference type="ARBA" id="ARBA00013208"/>
    </source>
</evidence>
<keyword evidence="5 7" id="KW-0645">Protease</keyword>
<evidence type="ECO:0000256" key="2">
    <source>
        <dbReference type="ARBA" id="ARBA00004401"/>
    </source>
</evidence>
<evidence type="ECO:0000256" key="3">
    <source>
        <dbReference type="ARBA" id="ARBA00009370"/>
    </source>
</evidence>
<comment type="similarity">
    <text evidence="3 8">Belongs to the peptidase S26 family.</text>
</comment>
<dbReference type="Pfam" id="PF10502">
    <property type="entry name" value="Peptidase_S26"/>
    <property type="match status" value="1"/>
</dbReference>